<keyword evidence="7 8" id="KW-0472">Membrane</keyword>
<evidence type="ECO:0000259" key="9">
    <source>
        <dbReference type="Pfam" id="PF13231"/>
    </source>
</evidence>
<keyword evidence="5 8" id="KW-0812">Transmembrane</keyword>
<keyword evidence="2" id="KW-1003">Cell membrane</keyword>
<sequence>MSTLDQIELTQPRIAKLTDWADIGSNKIRLMSMVCCALVLRAIVAASTFLSIAAPSRDFGQFGAEMGWVARSLASGHGFSSPFFPATGPTALVPPLFPYLLASVFRVCGLYTATSALVILLFDSLLSALTCIPIYFSLKYAAGERQAQLAGWLWVIYPFAVYFSGTQVWDYALTSFLFATCFCLVQRLHLQDRFSAWFGFGILYGITALSNPSVLSVFPFFLLMTLLKVRQVGGRWLLRGIITVLAFMIVVAPWTIRNYRVMHAASPIRDGFWLEFWAGNDGDTSASNPAGAHPATNLVEMQKFEAEGEMTYLSNKHSMAMNFVRHHPLFCAGVSLRRVIRFWTGFWSFSRNYLRSEPLDVPNIFFCTCITLFMFRGIWRWWEEDRNHAFPYVILIAVFPITYYLTHASMDYRQPIEPQIVILVTIGIFGFEASTGSEDFGV</sequence>
<keyword evidence="3 10" id="KW-0328">Glycosyltransferase</keyword>
<keyword evidence="6 8" id="KW-1133">Transmembrane helix</keyword>
<dbReference type="Proteomes" id="UP000292958">
    <property type="component" value="Unassembled WGS sequence"/>
</dbReference>
<keyword evidence="11" id="KW-1185">Reference proteome</keyword>
<dbReference type="Pfam" id="PF13231">
    <property type="entry name" value="PMT_2"/>
    <property type="match status" value="1"/>
</dbReference>
<dbReference type="OrthoDB" id="136232at2"/>
<protein>
    <submittedName>
        <fullName evidence="10">Dolichyl-phosphate-mannose-protein mannosyltransferase</fullName>
    </submittedName>
</protein>
<dbReference type="EMBL" id="SHKW01000001">
    <property type="protein sequence ID" value="RZU38974.1"/>
    <property type="molecule type" value="Genomic_DNA"/>
</dbReference>
<dbReference type="InterPro" id="IPR050297">
    <property type="entry name" value="LipidA_mod_glycosyltrf_83"/>
</dbReference>
<name>A0A4Q7YPI3_9BACT</name>
<dbReference type="PANTHER" id="PTHR33908:SF11">
    <property type="entry name" value="MEMBRANE PROTEIN"/>
    <property type="match status" value="1"/>
</dbReference>
<evidence type="ECO:0000256" key="4">
    <source>
        <dbReference type="ARBA" id="ARBA00022679"/>
    </source>
</evidence>
<dbReference type="RefSeq" id="WP_130417260.1">
    <property type="nucleotide sequence ID" value="NZ_SHKW01000001.1"/>
</dbReference>
<dbReference type="AlphaFoldDB" id="A0A4Q7YPI3"/>
<evidence type="ECO:0000313" key="10">
    <source>
        <dbReference type="EMBL" id="RZU38974.1"/>
    </source>
</evidence>
<evidence type="ECO:0000256" key="1">
    <source>
        <dbReference type="ARBA" id="ARBA00004651"/>
    </source>
</evidence>
<dbReference type="InterPro" id="IPR038731">
    <property type="entry name" value="RgtA/B/C-like"/>
</dbReference>
<feature type="domain" description="Glycosyltransferase RgtA/B/C/D-like" evidence="9">
    <location>
        <begin position="94"/>
        <end position="254"/>
    </location>
</feature>
<feature type="transmembrane region" description="Helical" evidence="8">
    <location>
        <begin position="110"/>
        <end position="135"/>
    </location>
</feature>
<evidence type="ECO:0000313" key="11">
    <source>
        <dbReference type="Proteomes" id="UP000292958"/>
    </source>
</evidence>
<evidence type="ECO:0000256" key="6">
    <source>
        <dbReference type="ARBA" id="ARBA00022989"/>
    </source>
</evidence>
<evidence type="ECO:0000256" key="7">
    <source>
        <dbReference type="ARBA" id="ARBA00023136"/>
    </source>
</evidence>
<gene>
    <name evidence="10" type="ORF">BDD14_0296</name>
</gene>
<feature type="transmembrane region" description="Helical" evidence="8">
    <location>
        <begin position="147"/>
        <end position="165"/>
    </location>
</feature>
<feature type="transmembrane region" description="Helical" evidence="8">
    <location>
        <begin position="236"/>
        <end position="256"/>
    </location>
</feature>
<feature type="transmembrane region" description="Helical" evidence="8">
    <location>
        <begin position="361"/>
        <end position="382"/>
    </location>
</feature>
<reference evidence="10 11" key="1">
    <citation type="submission" date="2019-02" db="EMBL/GenBank/DDBJ databases">
        <title>Genomic Encyclopedia of Archaeal and Bacterial Type Strains, Phase II (KMG-II): from individual species to whole genera.</title>
        <authorList>
            <person name="Goeker M."/>
        </authorList>
    </citation>
    <scope>NUCLEOTIDE SEQUENCE [LARGE SCALE GENOMIC DNA]</scope>
    <source>
        <strain evidence="10 11">DSM 18101</strain>
    </source>
</reference>
<evidence type="ECO:0000256" key="2">
    <source>
        <dbReference type="ARBA" id="ARBA00022475"/>
    </source>
</evidence>
<proteinExistence type="predicted"/>
<keyword evidence="4 10" id="KW-0808">Transferase</keyword>
<accession>A0A4Q7YPI3</accession>
<comment type="caution">
    <text evidence="10">The sequence shown here is derived from an EMBL/GenBank/DDBJ whole genome shotgun (WGS) entry which is preliminary data.</text>
</comment>
<feature type="transmembrane region" description="Helical" evidence="8">
    <location>
        <begin position="388"/>
        <end position="406"/>
    </location>
</feature>
<dbReference type="PANTHER" id="PTHR33908">
    <property type="entry name" value="MANNOSYLTRANSFERASE YKCB-RELATED"/>
    <property type="match status" value="1"/>
</dbReference>
<dbReference type="GO" id="GO:0005886">
    <property type="term" value="C:plasma membrane"/>
    <property type="evidence" value="ECO:0007669"/>
    <property type="project" value="UniProtKB-SubCell"/>
</dbReference>
<comment type="subcellular location">
    <subcellularLocation>
        <location evidence="1">Cell membrane</location>
        <topology evidence="1">Multi-pass membrane protein</topology>
    </subcellularLocation>
</comment>
<feature type="transmembrane region" description="Helical" evidence="8">
    <location>
        <begin position="202"/>
        <end position="224"/>
    </location>
</feature>
<evidence type="ECO:0000256" key="3">
    <source>
        <dbReference type="ARBA" id="ARBA00022676"/>
    </source>
</evidence>
<feature type="transmembrane region" description="Helical" evidence="8">
    <location>
        <begin position="30"/>
        <end position="54"/>
    </location>
</feature>
<dbReference type="GO" id="GO:0009103">
    <property type="term" value="P:lipopolysaccharide biosynthetic process"/>
    <property type="evidence" value="ECO:0007669"/>
    <property type="project" value="UniProtKB-ARBA"/>
</dbReference>
<organism evidence="10 11">
    <name type="scientific">Edaphobacter modestus</name>
    <dbReference type="NCBI Taxonomy" id="388466"/>
    <lineage>
        <taxon>Bacteria</taxon>
        <taxon>Pseudomonadati</taxon>
        <taxon>Acidobacteriota</taxon>
        <taxon>Terriglobia</taxon>
        <taxon>Terriglobales</taxon>
        <taxon>Acidobacteriaceae</taxon>
        <taxon>Edaphobacter</taxon>
    </lineage>
</organism>
<evidence type="ECO:0000256" key="5">
    <source>
        <dbReference type="ARBA" id="ARBA00022692"/>
    </source>
</evidence>
<evidence type="ECO:0000256" key="8">
    <source>
        <dbReference type="SAM" id="Phobius"/>
    </source>
</evidence>
<dbReference type="GO" id="GO:0016763">
    <property type="term" value="F:pentosyltransferase activity"/>
    <property type="evidence" value="ECO:0007669"/>
    <property type="project" value="TreeGrafter"/>
</dbReference>